<organism evidence="3 4">
    <name type="scientific">Morchella conica CCBAS932</name>
    <dbReference type="NCBI Taxonomy" id="1392247"/>
    <lineage>
        <taxon>Eukaryota</taxon>
        <taxon>Fungi</taxon>
        <taxon>Dikarya</taxon>
        <taxon>Ascomycota</taxon>
        <taxon>Pezizomycotina</taxon>
        <taxon>Pezizomycetes</taxon>
        <taxon>Pezizales</taxon>
        <taxon>Morchellaceae</taxon>
        <taxon>Morchella</taxon>
    </lineage>
</organism>
<dbReference type="InParanoid" id="A0A3N4KZJ5"/>
<proteinExistence type="predicted"/>
<feature type="compositionally biased region" description="Basic residues" evidence="1">
    <location>
        <begin position="1"/>
        <end position="15"/>
    </location>
</feature>
<evidence type="ECO:0000313" key="3">
    <source>
        <dbReference type="EMBL" id="RPB14682.1"/>
    </source>
</evidence>
<feature type="region of interest" description="Disordered" evidence="1">
    <location>
        <begin position="74"/>
        <end position="190"/>
    </location>
</feature>
<feature type="compositionally biased region" description="Basic and acidic residues" evidence="1">
    <location>
        <begin position="16"/>
        <end position="25"/>
    </location>
</feature>
<evidence type="ECO:0000259" key="2">
    <source>
        <dbReference type="Pfam" id="PF09429"/>
    </source>
</evidence>
<keyword evidence="4" id="KW-1185">Reference proteome</keyword>
<dbReference type="AlphaFoldDB" id="A0A3N4KZJ5"/>
<dbReference type="GO" id="GO:0006396">
    <property type="term" value="P:RNA processing"/>
    <property type="evidence" value="ECO:0007669"/>
    <property type="project" value="InterPro"/>
</dbReference>
<name>A0A3N4KZJ5_9PEZI</name>
<dbReference type="OrthoDB" id="5597581at2759"/>
<sequence length="280" mass="30899">MQAWHKKEKAKQIKKGKTEKVKIRTEKLARRNPDRIQKQIDELVALQESGRISTHDKKQLAELEKDLAAVKKARETLGPQIEEERAKRREAGGTAERGGRGGGQQAGVKRAAGADFGSSNFQRRGPGRPQFDRAGDESDSGESTSSSVRDIPIPEGTPPPLPRQQRPEPELREGPRQPHALPEKPAAPVVKTTYESAPILRDLRKEAAAFVPAAVKRKLEAQKAKEEREAEEKKAADQDAADGELTAAQAISMRINAAPDVDEELTRFQAEMEEVEDEEA</sequence>
<gene>
    <name evidence="3" type="ORF">P167DRAFT_543417</name>
</gene>
<feature type="compositionally biased region" description="Basic and acidic residues" evidence="1">
    <location>
        <begin position="82"/>
        <end position="91"/>
    </location>
</feature>
<protein>
    <recommendedName>
        <fullName evidence="2">Wbp11/ELF5/Saf1 N-terminal domain-containing protein</fullName>
    </recommendedName>
</protein>
<dbReference type="Proteomes" id="UP000277580">
    <property type="component" value="Unassembled WGS sequence"/>
</dbReference>
<feature type="compositionally biased region" description="Basic and acidic residues" evidence="1">
    <location>
        <begin position="165"/>
        <end position="176"/>
    </location>
</feature>
<feature type="domain" description="Wbp11/ELF5/Saf1 N-terminal" evidence="2">
    <location>
        <begin position="1"/>
        <end position="72"/>
    </location>
</feature>
<dbReference type="InterPro" id="IPR019007">
    <property type="entry name" value="Wbp11/ELF5/Saf1_N"/>
</dbReference>
<dbReference type="Pfam" id="PF09429">
    <property type="entry name" value="Wbp11"/>
    <property type="match status" value="1"/>
</dbReference>
<feature type="region of interest" description="Disordered" evidence="1">
    <location>
        <begin position="222"/>
        <end position="242"/>
    </location>
</feature>
<accession>A0A3N4KZJ5</accession>
<feature type="compositionally biased region" description="Basic and acidic residues" evidence="1">
    <location>
        <begin position="222"/>
        <end position="237"/>
    </location>
</feature>
<evidence type="ECO:0000256" key="1">
    <source>
        <dbReference type="SAM" id="MobiDB-lite"/>
    </source>
</evidence>
<evidence type="ECO:0000313" key="4">
    <source>
        <dbReference type="Proteomes" id="UP000277580"/>
    </source>
</evidence>
<dbReference type="EMBL" id="ML119116">
    <property type="protein sequence ID" value="RPB14682.1"/>
    <property type="molecule type" value="Genomic_DNA"/>
</dbReference>
<reference evidence="3 4" key="1">
    <citation type="journal article" date="2018" name="Nat. Ecol. Evol.">
        <title>Pezizomycetes genomes reveal the molecular basis of ectomycorrhizal truffle lifestyle.</title>
        <authorList>
            <person name="Murat C."/>
            <person name="Payen T."/>
            <person name="Noel B."/>
            <person name="Kuo A."/>
            <person name="Morin E."/>
            <person name="Chen J."/>
            <person name="Kohler A."/>
            <person name="Krizsan K."/>
            <person name="Balestrini R."/>
            <person name="Da Silva C."/>
            <person name="Montanini B."/>
            <person name="Hainaut M."/>
            <person name="Levati E."/>
            <person name="Barry K.W."/>
            <person name="Belfiori B."/>
            <person name="Cichocki N."/>
            <person name="Clum A."/>
            <person name="Dockter R.B."/>
            <person name="Fauchery L."/>
            <person name="Guy J."/>
            <person name="Iotti M."/>
            <person name="Le Tacon F."/>
            <person name="Lindquist E.A."/>
            <person name="Lipzen A."/>
            <person name="Malagnac F."/>
            <person name="Mello A."/>
            <person name="Molinier V."/>
            <person name="Miyauchi S."/>
            <person name="Poulain J."/>
            <person name="Riccioni C."/>
            <person name="Rubini A."/>
            <person name="Sitrit Y."/>
            <person name="Splivallo R."/>
            <person name="Traeger S."/>
            <person name="Wang M."/>
            <person name="Zifcakova L."/>
            <person name="Wipf D."/>
            <person name="Zambonelli A."/>
            <person name="Paolocci F."/>
            <person name="Nowrousian M."/>
            <person name="Ottonello S."/>
            <person name="Baldrian P."/>
            <person name="Spatafora J.W."/>
            <person name="Henrissat B."/>
            <person name="Nagy L.G."/>
            <person name="Aury J.M."/>
            <person name="Wincker P."/>
            <person name="Grigoriev I.V."/>
            <person name="Bonfante P."/>
            <person name="Martin F.M."/>
        </authorList>
    </citation>
    <scope>NUCLEOTIDE SEQUENCE [LARGE SCALE GENOMIC DNA]</scope>
    <source>
        <strain evidence="3 4">CCBAS932</strain>
    </source>
</reference>
<dbReference type="STRING" id="1392247.A0A3N4KZJ5"/>
<feature type="region of interest" description="Disordered" evidence="1">
    <location>
        <begin position="1"/>
        <end position="25"/>
    </location>
</feature>